<keyword evidence="2" id="KW-0808">Transferase</keyword>
<dbReference type="GO" id="GO:0032259">
    <property type="term" value="P:methylation"/>
    <property type="evidence" value="ECO:0007669"/>
    <property type="project" value="UniProtKB-KW"/>
</dbReference>
<dbReference type="EMBL" id="LUTY01002673">
    <property type="protein sequence ID" value="OAD19766.1"/>
    <property type="molecule type" value="Genomic_DNA"/>
</dbReference>
<evidence type="ECO:0000313" key="3">
    <source>
        <dbReference type="Proteomes" id="UP000076962"/>
    </source>
</evidence>
<name>A0A176RVL4_9GAMM</name>
<accession>A0A176RVL4</accession>
<dbReference type="InterPro" id="IPR013216">
    <property type="entry name" value="Methyltransf_11"/>
</dbReference>
<protein>
    <submittedName>
        <fullName evidence="2">Methyltransferase type 11</fullName>
        <ecNumber evidence="2">2.1.1.-</ecNumber>
    </submittedName>
</protein>
<feature type="domain" description="Methyltransferase type 11" evidence="1">
    <location>
        <begin position="32"/>
        <end position="118"/>
    </location>
</feature>
<dbReference type="Gene3D" id="3.40.50.150">
    <property type="entry name" value="Vaccinia Virus protein VP39"/>
    <property type="match status" value="1"/>
</dbReference>
<keyword evidence="3" id="KW-1185">Reference proteome</keyword>
<dbReference type="PATRIC" id="fig|1003181.4.peg.6034"/>
<dbReference type="EC" id="2.1.1.-" evidence="2"/>
<dbReference type="SUPFAM" id="SSF53335">
    <property type="entry name" value="S-adenosyl-L-methionine-dependent methyltransferases"/>
    <property type="match status" value="1"/>
</dbReference>
<gene>
    <name evidence="2" type="ORF">THIOM_004579</name>
</gene>
<evidence type="ECO:0000259" key="1">
    <source>
        <dbReference type="Pfam" id="PF08241"/>
    </source>
</evidence>
<proteinExistence type="predicted"/>
<comment type="caution">
    <text evidence="2">The sequence shown here is derived from an EMBL/GenBank/DDBJ whole genome shotgun (WGS) entry which is preliminary data.</text>
</comment>
<sequence length="259" mass="29822">MSLKHLKAIRLDELNRVVLEIKTEKPSGSKLLEIGAGTGWQAKALTQQGYTVEAIDVKESNYSEDRIWPVLDYDGKTIPFSDNSFDVIFSSNVLVVIPHLEEFQAEIKRVLKSDGIVIHVLPSGSWRFWTNITHYFFVITSVFKILRNKISKPNQDRELDSLVLNKVESLGKTELIKKAIFPPRLGETGNSLTEIYLFSRYEWNAFFKKTGWQIEKYSHNRLFYSGYSILDSMLPIPLRRILSYLLGSACHIYVLKKSK</sequence>
<dbReference type="CDD" id="cd02440">
    <property type="entry name" value="AdoMet_MTases"/>
    <property type="match status" value="1"/>
</dbReference>
<organism evidence="2 3">
    <name type="scientific">Candidatus Thiomargarita nelsonii</name>
    <dbReference type="NCBI Taxonomy" id="1003181"/>
    <lineage>
        <taxon>Bacteria</taxon>
        <taxon>Pseudomonadati</taxon>
        <taxon>Pseudomonadota</taxon>
        <taxon>Gammaproteobacteria</taxon>
        <taxon>Thiotrichales</taxon>
        <taxon>Thiotrichaceae</taxon>
        <taxon>Thiomargarita</taxon>
    </lineage>
</organism>
<keyword evidence="2" id="KW-0489">Methyltransferase</keyword>
<evidence type="ECO:0000313" key="2">
    <source>
        <dbReference type="EMBL" id="OAD19766.1"/>
    </source>
</evidence>
<dbReference type="Proteomes" id="UP000076962">
    <property type="component" value="Unassembled WGS sequence"/>
</dbReference>
<reference evidence="2 3" key="1">
    <citation type="submission" date="2016-05" db="EMBL/GenBank/DDBJ databases">
        <title>Single-cell genome of chain-forming Candidatus Thiomargarita nelsonii and comparison to other large sulfur-oxidizing bacteria.</title>
        <authorList>
            <person name="Winkel M."/>
            <person name="Salman V."/>
            <person name="Woyke T."/>
            <person name="Schulz-Vogt H."/>
            <person name="Richter M."/>
            <person name="Flood B."/>
            <person name="Bailey J."/>
            <person name="Amann R."/>
            <person name="Mussmann M."/>
        </authorList>
    </citation>
    <scope>NUCLEOTIDE SEQUENCE [LARGE SCALE GENOMIC DNA]</scope>
    <source>
        <strain evidence="2 3">THI036</strain>
    </source>
</reference>
<dbReference type="AlphaFoldDB" id="A0A176RVL4"/>
<dbReference type="Pfam" id="PF08241">
    <property type="entry name" value="Methyltransf_11"/>
    <property type="match status" value="1"/>
</dbReference>
<dbReference type="GO" id="GO:0008757">
    <property type="term" value="F:S-adenosylmethionine-dependent methyltransferase activity"/>
    <property type="evidence" value="ECO:0007669"/>
    <property type="project" value="InterPro"/>
</dbReference>
<dbReference type="InterPro" id="IPR029063">
    <property type="entry name" value="SAM-dependent_MTases_sf"/>
</dbReference>